<keyword evidence="5 10" id="KW-0547">Nucleotide-binding</keyword>
<feature type="transmembrane region" description="Helical" evidence="10">
    <location>
        <begin position="353"/>
        <end position="376"/>
    </location>
</feature>
<gene>
    <name evidence="12" type="ORF">NX720_05750</name>
</gene>
<evidence type="ECO:0000313" key="12">
    <source>
        <dbReference type="EMBL" id="UYM17423.1"/>
    </source>
</evidence>
<feature type="transmembrane region" description="Helical" evidence="10">
    <location>
        <begin position="148"/>
        <end position="170"/>
    </location>
</feature>
<feature type="transmembrane region" description="Helical" evidence="10">
    <location>
        <begin position="382"/>
        <end position="401"/>
    </location>
</feature>
<evidence type="ECO:0000313" key="13">
    <source>
        <dbReference type="Proteomes" id="UP001163255"/>
    </source>
</evidence>
<evidence type="ECO:0000256" key="5">
    <source>
        <dbReference type="ARBA" id="ARBA00022741"/>
    </source>
</evidence>
<dbReference type="PANTHER" id="PTHR31187:SF1">
    <property type="entry name" value="ADP,ATP CARRIER PROTEIN 1"/>
    <property type="match status" value="1"/>
</dbReference>
<feature type="transmembrane region" description="Helical" evidence="10">
    <location>
        <begin position="92"/>
        <end position="111"/>
    </location>
</feature>
<comment type="function">
    <text evidence="9">Provides the rickettsial cell with host ATP in exchange for rickettsial ADP. This is an obligate exchange system. This energy acquiring activity is an important component of rickettsial parasitism.</text>
</comment>
<evidence type="ECO:0000256" key="4">
    <source>
        <dbReference type="ARBA" id="ARBA00022692"/>
    </source>
</evidence>
<keyword evidence="6 10" id="KW-0067">ATP-binding</keyword>
<dbReference type="InterPro" id="IPR004667">
    <property type="entry name" value="ADP_ATP_car_bac_type"/>
</dbReference>
<accession>A0ABY6GXB1</accession>
<comment type="similarity">
    <text evidence="2 10">Belongs to the ADP/ATP translocase tlc family.</text>
</comment>
<reference evidence="12" key="1">
    <citation type="submission" date="2022-10" db="EMBL/GenBank/DDBJ databases">
        <title>Completed Genome Sequence of two octocoral isolated bacterium, Endozoicomonas euniceicola EF212T and Endozoicomonas gorgoniicola PS125T.</title>
        <authorList>
            <person name="Chiou Y.-J."/>
            <person name="Chen Y.-H."/>
        </authorList>
    </citation>
    <scope>NUCLEOTIDE SEQUENCE</scope>
    <source>
        <strain evidence="12">EF212</strain>
    </source>
</reference>
<evidence type="ECO:0000256" key="11">
    <source>
        <dbReference type="SAM" id="MobiDB-lite"/>
    </source>
</evidence>
<evidence type="ECO:0000256" key="6">
    <source>
        <dbReference type="ARBA" id="ARBA00022840"/>
    </source>
</evidence>
<evidence type="ECO:0000256" key="9">
    <source>
        <dbReference type="ARBA" id="ARBA00024792"/>
    </source>
</evidence>
<dbReference type="EMBL" id="CP103300">
    <property type="protein sequence ID" value="UYM17423.1"/>
    <property type="molecule type" value="Genomic_DNA"/>
</dbReference>
<proteinExistence type="inferred from homology"/>
<evidence type="ECO:0000256" key="2">
    <source>
        <dbReference type="ARBA" id="ARBA00007127"/>
    </source>
</evidence>
<keyword evidence="13" id="KW-1185">Reference proteome</keyword>
<dbReference type="NCBIfam" id="TIGR00769">
    <property type="entry name" value="AAA"/>
    <property type="match status" value="1"/>
</dbReference>
<evidence type="ECO:0000256" key="1">
    <source>
        <dbReference type="ARBA" id="ARBA00004141"/>
    </source>
</evidence>
<evidence type="ECO:0000256" key="3">
    <source>
        <dbReference type="ARBA" id="ARBA00022448"/>
    </source>
</evidence>
<keyword evidence="3 10" id="KW-0813">Transport</keyword>
<name>A0ABY6GXB1_9GAMM</name>
<dbReference type="RefSeq" id="WP_262599997.1">
    <property type="nucleotide sequence ID" value="NZ_CP103300.1"/>
</dbReference>
<keyword evidence="4 10" id="KW-0812">Transmembrane</keyword>
<feature type="transmembrane region" description="Helical" evidence="10">
    <location>
        <begin position="182"/>
        <end position="204"/>
    </location>
</feature>
<evidence type="ECO:0000256" key="7">
    <source>
        <dbReference type="ARBA" id="ARBA00022989"/>
    </source>
</evidence>
<evidence type="ECO:0000256" key="8">
    <source>
        <dbReference type="ARBA" id="ARBA00023136"/>
    </source>
</evidence>
<feature type="transmembrane region" description="Helical" evidence="10">
    <location>
        <begin position="25"/>
        <end position="42"/>
    </location>
</feature>
<sequence length="552" mass="61950">MSDNTEFGKWRARLWPVHSHELKKLIPMILMFYLILFNYTILRDTKDTLVVTGAGSGAEIIPFLKLWVNVPFAIIFTITYAKMSNVFRRNALFYLVISSFILFFGLFALVLYPAREMLHPTEFADYLQSILPPGFMGFIAVLRNWTFSLFYVMSELWGSVCLSLLFWGFANHITRISESKRFYALFGMMGNLALPTAGLFVYFASHSREDLPPGVDPWSYSMNLLTAVFTAGAILIMVTYWWINRNVLTDSKLYRPNDTAADKKEKLSLSLKESFLHIIHSKYLLCIALLVISYGVCINMVEVTWKNQLRMQYPNPNDYNQFMGLFSTCTGVVTICMMLFVSNNVIRGFGWTVAALCTPVVLLITGSLFFCFVLFRDFIPETVFLALGITPLMLTVVLGAIQNIMSKSTKYSLFDPTKEMSYIPLDPEEKVKGKAAVDVIGNPTGKSTGSVIQQVLMISLGSLAAIAPYVAIIVLAFFAIWIGAARSLGRQFNAKVQKRQEASDEQEPPDEPAPSADKSMVIGSPVLQAKSELLQFNAHPTASQKPSKEKTS</sequence>
<organism evidence="12 13">
    <name type="scientific">Endozoicomonas euniceicola</name>
    <dbReference type="NCBI Taxonomy" id="1234143"/>
    <lineage>
        <taxon>Bacteria</taxon>
        <taxon>Pseudomonadati</taxon>
        <taxon>Pseudomonadota</taxon>
        <taxon>Gammaproteobacteria</taxon>
        <taxon>Oceanospirillales</taxon>
        <taxon>Endozoicomonadaceae</taxon>
        <taxon>Endozoicomonas</taxon>
    </lineage>
</organism>
<protein>
    <recommendedName>
        <fullName evidence="10">ADP,ATP carrier protein</fullName>
    </recommendedName>
</protein>
<feature type="transmembrane region" description="Helical" evidence="10">
    <location>
        <begin position="224"/>
        <end position="243"/>
    </location>
</feature>
<dbReference type="Pfam" id="PF03219">
    <property type="entry name" value="TLC"/>
    <property type="match status" value="1"/>
</dbReference>
<feature type="transmembrane region" description="Helical" evidence="10">
    <location>
        <begin position="283"/>
        <end position="301"/>
    </location>
</feature>
<keyword evidence="7 10" id="KW-1133">Transmembrane helix</keyword>
<feature type="transmembrane region" description="Helical" evidence="10">
    <location>
        <begin position="63"/>
        <end position="80"/>
    </location>
</feature>
<feature type="region of interest" description="Disordered" evidence="11">
    <location>
        <begin position="498"/>
        <end position="521"/>
    </location>
</feature>
<comment type="subcellular location">
    <subcellularLocation>
        <location evidence="1 10">Membrane</location>
        <topology evidence="1 10">Multi-pass membrane protein</topology>
    </subcellularLocation>
</comment>
<dbReference type="PANTHER" id="PTHR31187">
    <property type="match status" value="1"/>
</dbReference>
<dbReference type="Proteomes" id="UP001163255">
    <property type="component" value="Chromosome"/>
</dbReference>
<evidence type="ECO:0000256" key="10">
    <source>
        <dbReference type="RuleBase" id="RU363121"/>
    </source>
</evidence>
<feature type="transmembrane region" description="Helical" evidence="10">
    <location>
        <begin position="455"/>
        <end position="482"/>
    </location>
</feature>
<keyword evidence="8 10" id="KW-0472">Membrane</keyword>
<feature type="transmembrane region" description="Helical" evidence="10">
    <location>
        <begin position="321"/>
        <end position="341"/>
    </location>
</feature>